<dbReference type="PANTHER" id="PTHR42040:SF1">
    <property type="entry name" value="INNER KINETOCHORE SUBUNIT FTA4"/>
    <property type="match status" value="1"/>
</dbReference>
<gene>
    <name evidence="2" type="ORF">Trco_004636</name>
</gene>
<dbReference type="PANTHER" id="PTHR42040">
    <property type="entry name" value="INNER KINETOCHORE SUBUNIT FTA4"/>
    <property type="match status" value="1"/>
</dbReference>
<dbReference type="Proteomes" id="UP000827724">
    <property type="component" value="Unassembled WGS sequence"/>
</dbReference>
<sequence length="256" mass="28692">MPPAPTITSVKQTFVAAQTNVLSRPIAPSRAWRASNDASEHPLPNRLVEDAVVNLNRTIQQHCRRVYAPQASRNVAEQISNVYSRDAERRMENPDDAEGGIGRELDLGIASLDNFDEAAIESLPAAWPLDKDVDTYPMEATRYAETVRRLTDLSQQRKDLRQRVERLRSLQKTVESFRTIDGVGVQENLVTRDGPLEKELEKMRFLLARVAGRVNELSSIRKVQEAGGVKLNALAEARKKHIEDFLADGSVFPPRA</sequence>
<reference evidence="2" key="1">
    <citation type="submission" date="2021-08" db="EMBL/GenBank/DDBJ databases">
        <title>Chromosome-Level Trichoderma cornu-damae using Hi-C Data.</title>
        <authorList>
            <person name="Kim C.S."/>
        </authorList>
    </citation>
    <scope>NUCLEOTIDE SEQUENCE</scope>
    <source>
        <strain evidence="2">KA19-0412C</strain>
    </source>
</reference>
<dbReference type="EMBL" id="JAIWOZ010000004">
    <property type="protein sequence ID" value="KAH6605483.1"/>
    <property type="molecule type" value="Genomic_DNA"/>
</dbReference>
<protein>
    <submittedName>
        <fullName evidence="2">Kinetochore fta4</fullName>
    </submittedName>
</protein>
<feature type="coiled-coil region" evidence="1">
    <location>
        <begin position="143"/>
        <end position="170"/>
    </location>
</feature>
<dbReference type="AlphaFoldDB" id="A0A9P8TUM0"/>
<dbReference type="InterPro" id="IPR025207">
    <property type="entry name" value="Sim4_Fta4"/>
</dbReference>
<dbReference type="OrthoDB" id="21214at2759"/>
<dbReference type="Pfam" id="PF13093">
    <property type="entry name" value="FTA4"/>
    <property type="match status" value="1"/>
</dbReference>
<accession>A0A9P8TUM0</accession>
<proteinExistence type="predicted"/>
<comment type="caution">
    <text evidence="2">The sequence shown here is derived from an EMBL/GenBank/DDBJ whole genome shotgun (WGS) entry which is preliminary data.</text>
</comment>
<keyword evidence="1" id="KW-0175">Coiled coil</keyword>
<evidence type="ECO:0000313" key="2">
    <source>
        <dbReference type="EMBL" id="KAH6605483.1"/>
    </source>
</evidence>
<evidence type="ECO:0000313" key="3">
    <source>
        <dbReference type="Proteomes" id="UP000827724"/>
    </source>
</evidence>
<evidence type="ECO:0000256" key="1">
    <source>
        <dbReference type="SAM" id="Coils"/>
    </source>
</evidence>
<organism evidence="2 3">
    <name type="scientific">Trichoderma cornu-damae</name>
    <dbReference type="NCBI Taxonomy" id="654480"/>
    <lineage>
        <taxon>Eukaryota</taxon>
        <taxon>Fungi</taxon>
        <taxon>Dikarya</taxon>
        <taxon>Ascomycota</taxon>
        <taxon>Pezizomycotina</taxon>
        <taxon>Sordariomycetes</taxon>
        <taxon>Hypocreomycetidae</taxon>
        <taxon>Hypocreales</taxon>
        <taxon>Hypocreaceae</taxon>
        <taxon>Trichoderma</taxon>
    </lineage>
</organism>
<name>A0A9P8TUM0_9HYPO</name>
<keyword evidence="3" id="KW-1185">Reference proteome</keyword>
<dbReference type="GO" id="GO:0031511">
    <property type="term" value="C:Mis6-Sim4 complex"/>
    <property type="evidence" value="ECO:0007669"/>
    <property type="project" value="InterPro"/>
</dbReference>